<evidence type="ECO:0000313" key="3">
    <source>
        <dbReference type="EnsemblPlants" id="PNT78155"/>
    </source>
</evidence>
<reference evidence="2" key="2">
    <citation type="submission" date="2017-06" db="EMBL/GenBank/DDBJ databases">
        <title>WGS assembly of Brachypodium distachyon.</title>
        <authorList>
            <consortium name="The International Brachypodium Initiative"/>
            <person name="Lucas S."/>
            <person name="Harmon-Smith M."/>
            <person name="Lail K."/>
            <person name="Tice H."/>
            <person name="Grimwood J."/>
            <person name="Bruce D."/>
            <person name="Barry K."/>
            <person name="Shu S."/>
            <person name="Lindquist E."/>
            <person name="Wang M."/>
            <person name="Pitluck S."/>
            <person name="Vogel J.P."/>
            <person name="Garvin D.F."/>
            <person name="Mockler T.C."/>
            <person name="Schmutz J."/>
            <person name="Rokhsar D."/>
            <person name="Bevan M.W."/>
        </authorList>
    </citation>
    <scope>NUCLEOTIDE SEQUENCE</scope>
    <source>
        <strain evidence="2">Bd21</strain>
    </source>
</reference>
<keyword evidence="4" id="KW-1185">Reference proteome</keyword>
<dbReference type="PROSITE" id="PS51257">
    <property type="entry name" value="PROKAR_LIPOPROTEIN"/>
    <property type="match status" value="1"/>
</dbReference>
<dbReference type="InParanoid" id="A0A2K2DV54"/>
<dbReference type="FunCoup" id="A0A2K2DV54">
    <property type="interactions" value="219"/>
</dbReference>
<keyword evidence="1" id="KW-0732">Signal</keyword>
<dbReference type="EMBL" id="CM000880">
    <property type="protein sequence ID" value="PNT78155.1"/>
    <property type="molecule type" value="Genomic_DNA"/>
</dbReference>
<protein>
    <submittedName>
        <fullName evidence="2 3">Uncharacterized protein</fullName>
    </submittedName>
</protein>
<dbReference type="Gramene" id="PNT78155">
    <property type="protein sequence ID" value="PNT78155"/>
    <property type="gene ID" value="BRADI_1g74506v3"/>
</dbReference>
<dbReference type="AlphaFoldDB" id="A0A2K2DV54"/>
<reference evidence="3" key="3">
    <citation type="submission" date="2018-08" db="UniProtKB">
        <authorList>
            <consortium name="EnsemblPlants"/>
        </authorList>
    </citation>
    <scope>IDENTIFICATION</scope>
    <source>
        <strain evidence="3">cv. Bd21</strain>
    </source>
</reference>
<feature type="signal peptide" evidence="1">
    <location>
        <begin position="1"/>
        <end position="26"/>
    </location>
</feature>
<evidence type="ECO:0000256" key="1">
    <source>
        <dbReference type="SAM" id="SignalP"/>
    </source>
</evidence>
<gene>
    <name evidence="2" type="ORF">BRADI_1g74506v3</name>
</gene>
<proteinExistence type="predicted"/>
<reference evidence="2 3" key="1">
    <citation type="journal article" date="2010" name="Nature">
        <title>Genome sequencing and analysis of the model grass Brachypodium distachyon.</title>
        <authorList>
            <consortium name="International Brachypodium Initiative"/>
        </authorList>
    </citation>
    <scope>NUCLEOTIDE SEQUENCE [LARGE SCALE GENOMIC DNA]</scope>
    <source>
        <strain evidence="2 3">Bd21</strain>
    </source>
</reference>
<organism evidence="2">
    <name type="scientific">Brachypodium distachyon</name>
    <name type="common">Purple false brome</name>
    <name type="synonym">Trachynia distachya</name>
    <dbReference type="NCBI Taxonomy" id="15368"/>
    <lineage>
        <taxon>Eukaryota</taxon>
        <taxon>Viridiplantae</taxon>
        <taxon>Streptophyta</taxon>
        <taxon>Embryophyta</taxon>
        <taxon>Tracheophyta</taxon>
        <taxon>Spermatophyta</taxon>
        <taxon>Magnoliopsida</taxon>
        <taxon>Liliopsida</taxon>
        <taxon>Poales</taxon>
        <taxon>Poaceae</taxon>
        <taxon>BOP clade</taxon>
        <taxon>Pooideae</taxon>
        <taxon>Stipodae</taxon>
        <taxon>Brachypodieae</taxon>
        <taxon>Brachypodium</taxon>
    </lineage>
</organism>
<dbReference type="EnsemblPlants" id="PNT78155">
    <property type="protein sequence ID" value="PNT78155"/>
    <property type="gene ID" value="BRADI_1g74506v3"/>
</dbReference>
<accession>A0A2K2DV54</accession>
<feature type="chain" id="PRO_5036043463" evidence="1">
    <location>
        <begin position="27"/>
        <end position="69"/>
    </location>
</feature>
<evidence type="ECO:0000313" key="4">
    <source>
        <dbReference type="Proteomes" id="UP000008810"/>
    </source>
</evidence>
<evidence type="ECO:0000313" key="2">
    <source>
        <dbReference type="EMBL" id="PNT78155.1"/>
    </source>
</evidence>
<dbReference type="GO" id="GO:0006952">
    <property type="term" value="P:defense response"/>
    <property type="evidence" value="ECO:0000318"/>
    <property type="project" value="GO_Central"/>
</dbReference>
<name>A0A2K2DV54_BRADI</name>
<dbReference type="Proteomes" id="UP000008810">
    <property type="component" value="Chromosome 1"/>
</dbReference>
<sequence>MACKTTVVIASILLLALLMSCDTVQCKCKDDRTNRPCHDSATCDQDCRLEGNNRGYCDAGLCHCVDCGW</sequence>